<gene>
    <name evidence="1" type="ORF">CQW23_35439</name>
</gene>
<dbReference type="Proteomes" id="UP000224567">
    <property type="component" value="Unassembled WGS sequence"/>
</dbReference>
<accession>A0A2G2UW09</accession>
<dbReference type="SUPFAM" id="SSF54928">
    <property type="entry name" value="RNA-binding domain, RBD"/>
    <property type="match status" value="1"/>
</dbReference>
<reference evidence="2" key="2">
    <citation type="journal article" date="2017" name="J. Anim. Genet.">
        <title>Multiple reference genome sequences of hot pepper reveal the massive evolution of plant disease resistance genes by retroduplication.</title>
        <authorList>
            <person name="Kim S."/>
            <person name="Park J."/>
            <person name="Yeom S.-I."/>
            <person name="Kim Y.-M."/>
            <person name="Seo E."/>
            <person name="Kim K.-T."/>
            <person name="Kim M.-S."/>
            <person name="Lee J.M."/>
            <person name="Cheong K."/>
            <person name="Shin H.-S."/>
            <person name="Kim S.-B."/>
            <person name="Han K."/>
            <person name="Lee J."/>
            <person name="Park M."/>
            <person name="Lee H.-A."/>
            <person name="Lee H.-Y."/>
            <person name="Lee Y."/>
            <person name="Oh S."/>
            <person name="Lee J.H."/>
            <person name="Choi E."/>
            <person name="Choi E."/>
            <person name="Lee S.E."/>
            <person name="Jeon J."/>
            <person name="Kim H."/>
            <person name="Choi G."/>
            <person name="Song H."/>
            <person name="Lee J."/>
            <person name="Lee S.-C."/>
            <person name="Kwon J.-K."/>
            <person name="Lee H.-Y."/>
            <person name="Koo N."/>
            <person name="Hong Y."/>
            <person name="Kim R.W."/>
            <person name="Kang W.-H."/>
            <person name="Huh J.H."/>
            <person name="Kang B.-C."/>
            <person name="Yang T.-J."/>
            <person name="Lee Y.-H."/>
            <person name="Bennetzen J.L."/>
            <person name="Choi D."/>
        </authorList>
    </citation>
    <scope>NUCLEOTIDE SEQUENCE [LARGE SCALE GENOMIC DNA]</scope>
    <source>
        <strain evidence="2">cv. PBC81</strain>
    </source>
</reference>
<dbReference type="EMBL" id="MLFT02004531">
    <property type="protein sequence ID" value="PHT24903.1"/>
    <property type="molecule type" value="Genomic_DNA"/>
</dbReference>
<dbReference type="STRING" id="33114.A0A2G2UW09"/>
<sequence>MGSHEEAKTVLDNLEASKDILEFIKANGANVVSAEVIFNDNPGQSAGYGFVSFNAKAEPDEGHEALSFFDRKIIMGLAACSDEFQFPFVECS</sequence>
<organism evidence="1 2">
    <name type="scientific">Capsicum baccatum</name>
    <name type="common">Peruvian pepper</name>
    <dbReference type="NCBI Taxonomy" id="33114"/>
    <lineage>
        <taxon>Eukaryota</taxon>
        <taxon>Viridiplantae</taxon>
        <taxon>Streptophyta</taxon>
        <taxon>Embryophyta</taxon>
        <taxon>Tracheophyta</taxon>
        <taxon>Spermatophyta</taxon>
        <taxon>Magnoliopsida</taxon>
        <taxon>eudicotyledons</taxon>
        <taxon>Gunneridae</taxon>
        <taxon>Pentapetalae</taxon>
        <taxon>asterids</taxon>
        <taxon>lamiids</taxon>
        <taxon>Solanales</taxon>
        <taxon>Solanaceae</taxon>
        <taxon>Solanoideae</taxon>
        <taxon>Capsiceae</taxon>
        <taxon>Capsicum</taxon>
    </lineage>
</organism>
<dbReference type="InterPro" id="IPR035979">
    <property type="entry name" value="RBD_domain_sf"/>
</dbReference>
<dbReference type="GO" id="GO:0003676">
    <property type="term" value="F:nucleic acid binding"/>
    <property type="evidence" value="ECO:0007669"/>
    <property type="project" value="InterPro"/>
</dbReference>
<evidence type="ECO:0000313" key="2">
    <source>
        <dbReference type="Proteomes" id="UP000224567"/>
    </source>
</evidence>
<dbReference type="AlphaFoldDB" id="A0A2G2UW09"/>
<proteinExistence type="predicted"/>
<keyword evidence="2" id="KW-1185">Reference proteome</keyword>
<dbReference type="OrthoDB" id="439808at2759"/>
<dbReference type="Gene3D" id="3.30.70.330">
    <property type="match status" value="1"/>
</dbReference>
<dbReference type="InterPro" id="IPR012677">
    <property type="entry name" value="Nucleotide-bd_a/b_plait_sf"/>
</dbReference>
<comment type="caution">
    <text evidence="1">The sequence shown here is derived from an EMBL/GenBank/DDBJ whole genome shotgun (WGS) entry which is preliminary data.</text>
</comment>
<evidence type="ECO:0008006" key="3">
    <source>
        <dbReference type="Google" id="ProtNLM"/>
    </source>
</evidence>
<reference evidence="1 2" key="1">
    <citation type="journal article" date="2017" name="Genome Biol.">
        <title>New reference genome sequences of hot pepper reveal the massive evolution of plant disease-resistance genes by retroduplication.</title>
        <authorList>
            <person name="Kim S."/>
            <person name="Park J."/>
            <person name="Yeom S.I."/>
            <person name="Kim Y.M."/>
            <person name="Seo E."/>
            <person name="Kim K.T."/>
            <person name="Kim M.S."/>
            <person name="Lee J.M."/>
            <person name="Cheong K."/>
            <person name="Shin H.S."/>
            <person name="Kim S.B."/>
            <person name="Han K."/>
            <person name="Lee J."/>
            <person name="Park M."/>
            <person name="Lee H.A."/>
            <person name="Lee H.Y."/>
            <person name="Lee Y."/>
            <person name="Oh S."/>
            <person name="Lee J.H."/>
            <person name="Choi E."/>
            <person name="Choi E."/>
            <person name="Lee S.E."/>
            <person name="Jeon J."/>
            <person name="Kim H."/>
            <person name="Choi G."/>
            <person name="Song H."/>
            <person name="Lee J."/>
            <person name="Lee S.C."/>
            <person name="Kwon J.K."/>
            <person name="Lee H.Y."/>
            <person name="Koo N."/>
            <person name="Hong Y."/>
            <person name="Kim R.W."/>
            <person name="Kang W.H."/>
            <person name="Huh J.H."/>
            <person name="Kang B.C."/>
            <person name="Yang T.J."/>
            <person name="Lee Y.H."/>
            <person name="Bennetzen J.L."/>
            <person name="Choi D."/>
        </authorList>
    </citation>
    <scope>NUCLEOTIDE SEQUENCE [LARGE SCALE GENOMIC DNA]</scope>
    <source>
        <strain evidence="2">cv. PBC81</strain>
    </source>
</reference>
<evidence type="ECO:0000313" key="1">
    <source>
        <dbReference type="EMBL" id="PHT24903.1"/>
    </source>
</evidence>
<name>A0A2G2UW09_CAPBA</name>
<protein>
    <recommendedName>
        <fullName evidence="3">RRM domain-containing protein</fullName>
    </recommendedName>
</protein>